<reference evidence="2" key="1">
    <citation type="journal article" date="2019" name="Int. J. Syst. Evol. Microbiol.">
        <title>The Global Catalogue of Microorganisms (GCM) 10K type strain sequencing project: providing services to taxonomists for standard genome sequencing and annotation.</title>
        <authorList>
            <consortium name="The Broad Institute Genomics Platform"/>
            <consortium name="The Broad Institute Genome Sequencing Center for Infectious Disease"/>
            <person name="Wu L."/>
            <person name="Ma J."/>
        </authorList>
    </citation>
    <scope>NUCLEOTIDE SEQUENCE [LARGE SCALE GENOMIC DNA]</scope>
    <source>
        <strain evidence="2">CCUG 58938</strain>
    </source>
</reference>
<protein>
    <recommendedName>
        <fullName evidence="3">Bacterial toxin 44 domain-containing protein</fullName>
    </recommendedName>
</protein>
<sequence length="185" mass="20550">MPEIDSDLSQSSTATSLLVGKLKDTNAGYEHGELVFGYNLRDKTGEVRGGSSEKVWMQGEGTINRNNIDLADFGAHGGAEKGWKYFGMNHRDENMARVFEHEYLGHHHLGIMAAGDGNATQMGRVVEYTNLFRRERGILERLNYGGGGSPIVYGKTSDFNSTRELIKYIQAVNKGKISPTSYRKK</sequence>
<name>A0ABW3K5P8_9BACT</name>
<evidence type="ECO:0000313" key="2">
    <source>
        <dbReference type="Proteomes" id="UP001597112"/>
    </source>
</evidence>
<gene>
    <name evidence="1" type="ORF">ACFQ21_19215</name>
</gene>
<proteinExistence type="predicted"/>
<keyword evidence="2" id="KW-1185">Reference proteome</keyword>
<evidence type="ECO:0000313" key="1">
    <source>
        <dbReference type="EMBL" id="MFD1001467.1"/>
    </source>
</evidence>
<evidence type="ECO:0008006" key="3">
    <source>
        <dbReference type="Google" id="ProtNLM"/>
    </source>
</evidence>
<dbReference type="Proteomes" id="UP001597112">
    <property type="component" value="Unassembled WGS sequence"/>
</dbReference>
<organism evidence="1 2">
    <name type="scientific">Ohtaekwangia kribbensis</name>
    <dbReference type="NCBI Taxonomy" id="688913"/>
    <lineage>
        <taxon>Bacteria</taxon>
        <taxon>Pseudomonadati</taxon>
        <taxon>Bacteroidota</taxon>
        <taxon>Cytophagia</taxon>
        <taxon>Cytophagales</taxon>
        <taxon>Fulvivirgaceae</taxon>
        <taxon>Ohtaekwangia</taxon>
    </lineage>
</organism>
<dbReference type="RefSeq" id="WP_377581315.1">
    <property type="nucleotide sequence ID" value="NZ_JBHTKA010000007.1"/>
</dbReference>
<accession>A0ABW3K5P8</accession>
<dbReference type="EMBL" id="JBHTKA010000007">
    <property type="protein sequence ID" value="MFD1001467.1"/>
    <property type="molecule type" value="Genomic_DNA"/>
</dbReference>
<comment type="caution">
    <text evidence="1">The sequence shown here is derived from an EMBL/GenBank/DDBJ whole genome shotgun (WGS) entry which is preliminary data.</text>
</comment>